<keyword evidence="2" id="KW-1185">Reference proteome</keyword>
<sequence>MTPKKMVEYSFSVPENSWTSFSVNHTAGGTTYRIESESGRCDVATRRYDETVEGEEESV</sequence>
<dbReference type="Proteomes" id="UP001596160">
    <property type="component" value="Unassembled WGS sequence"/>
</dbReference>
<dbReference type="RefSeq" id="WP_344473889.1">
    <property type="nucleotide sequence ID" value="NZ_BAAASB010000003.1"/>
</dbReference>
<protein>
    <submittedName>
        <fullName evidence="1">Uncharacterized protein</fullName>
    </submittedName>
</protein>
<evidence type="ECO:0000313" key="1">
    <source>
        <dbReference type="EMBL" id="MFC5151164.1"/>
    </source>
</evidence>
<dbReference type="EMBL" id="JBHSKP010000002">
    <property type="protein sequence ID" value="MFC5151164.1"/>
    <property type="molecule type" value="Genomic_DNA"/>
</dbReference>
<reference evidence="2" key="1">
    <citation type="journal article" date="2019" name="Int. J. Syst. Evol. Microbiol.">
        <title>The Global Catalogue of Microorganisms (GCM) 10K type strain sequencing project: providing services to taxonomists for standard genome sequencing and annotation.</title>
        <authorList>
            <consortium name="The Broad Institute Genomics Platform"/>
            <consortium name="The Broad Institute Genome Sequencing Center for Infectious Disease"/>
            <person name="Wu L."/>
            <person name="Ma J."/>
        </authorList>
    </citation>
    <scope>NUCLEOTIDE SEQUENCE [LARGE SCALE GENOMIC DNA]</scope>
    <source>
        <strain evidence="2">PCU 266</strain>
    </source>
</reference>
<organism evidence="1 2">
    <name type="scientific">Streptomyces amakusaensis</name>
    <dbReference type="NCBI Taxonomy" id="67271"/>
    <lineage>
        <taxon>Bacteria</taxon>
        <taxon>Bacillati</taxon>
        <taxon>Actinomycetota</taxon>
        <taxon>Actinomycetes</taxon>
        <taxon>Kitasatosporales</taxon>
        <taxon>Streptomycetaceae</taxon>
        <taxon>Streptomyces</taxon>
    </lineage>
</organism>
<gene>
    <name evidence="1" type="ORF">ACFPRH_05415</name>
</gene>
<name>A0ABW0AFB8_9ACTN</name>
<comment type="caution">
    <text evidence="1">The sequence shown here is derived from an EMBL/GenBank/DDBJ whole genome shotgun (WGS) entry which is preliminary data.</text>
</comment>
<accession>A0ABW0AFB8</accession>
<proteinExistence type="predicted"/>
<evidence type="ECO:0000313" key="2">
    <source>
        <dbReference type="Proteomes" id="UP001596160"/>
    </source>
</evidence>